<sequence>MEKARKLKFLLFVFCTATIFFVTFHRGVLLTAPPYDVTAYLVILESDLKFSKPECVVASYLVVIVTTLFFHALLGTNLLSITLNTITVATFISFTRFSHPPALALTIFSYLTSDLLGFAITSIIVLAIIFGFSYATRLATKKRFY</sequence>
<gene>
    <name evidence="3" type="ORF">B9Q01_06115</name>
</gene>
<proteinExistence type="predicted"/>
<feature type="transmembrane region" description="Helical" evidence="1">
    <location>
        <begin position="77"/>
        <end position="95"/>
    </location>
</feature>
<evidence type="ECO:0000259" key="2">
    <source>
        <dbReference type="Pfam" id="PF04982"/>
    </source>
</evidence>
<evidence type="ECO:0000313" key="3">
    <source>
        <dbReference type="EMBL" id="PSN83047.1"/>
    </source>
</evidence>
<keyword evidence="1" id="KW-0472">Membrane</keyword>
<feature type="transmembrane region" description="Helical" evidence="1">
    <location>
        <begin position="115"/>
        <end position="135"/>
    </location>
</feature>
<feature type="transmembrane region" description="Helical" evidence="1">
    <location>
        <begin position="50"/>
        <end position="70"/>
    </location>
</feature>
<protein>
    <recommendedName>
        <fullName evidence="2">HPP transmembrane region domain-containing protein</fullName>
    </recommendedName>
</protein>
<dbReference type="Proteomes" id="UP000240880">
    <property type="component" value="Unassembled WGS sequence"/>
</dbReference>
<dbReference type="AlphaFoldDB" id="A0A2R6A9P3"/>
<dbReference type="InterPro" id="IPR058581">
    <property type="entry name" value="TM_HPP"/>
</dbReference>
<organism evidence="3 4">
    <name type="scientific">Candidatus Marsarchaeota G1 archaeon OSP_D</name>
    <dbReference type="NCBI Taxonomy" id="1978155"/>
    <lineage>
        <taxon>Archaea</taxon>
        <taxon>Candidatus Marsarchaeota</taxon>
        <taxon>Candidatus Marsarchaeota group 1</taxon>
    </lineage>
</organism>
<dbReference type="EMBL" id="NEXC01000039">
    <property type="protein sequence ID" value="PSN83047.1"/>
    <property type="molecule type" value="Genomic_DNA"/>
</dbReference>
<comment type="caution">
    <text evidence="3">The sequence shown here is derived from an EMBL/GenBank/DDBJ whole genome shotgun (WGS) entry which is preliminary data.</text>
</comment>
<feature type="transmembrane region" description="Helical" evidence="1">
    <location>
        <begin position="9"/>
        <end position="30"/>
    </location>
</feature>
<reference evidence="3 4" key="1">
    <citation type="submission" date="2017-04" db="EMBL/GenBank/DDBJ databases">
        <title>Novel microbial lineages endemic to geothermal iron-oxide mats fill important gaps in the evolutionary history of Archaea.</title>
        <authorList>
            <person name="Jay Z.J."/>
            <person name="Beam J.P."/>
            <person name="Dlakic M."/>
            <person name="Rusch D.B."/>
            <person name="Kozubal M.A."/>
            <person name="Inskeep W.P."/>
        </authorList>
    </citation>
    <scope>NUCLEOTIDE SEQUENCE [LARGE SCALE GENOMIC DNA]</scope>
    <source>
        <strain evidence="3">OSP_D</strain>
    </source>
</reference>
<dbReference type="Pfam" id="PF04982">
    <property type="entry name" value="TM_HPP"/>
    <property type="match status" value="1"/>
</dbReference>
<keyword evidence="1" id="KW-1133">Transmembrane helix</keyword>
<evidence type="ECO:0000313" key="4">
    <source>
        <dbReference type="Proteomes" id="UP000240880"/>
    </source>
</evidence>
<feature type="domain" description="HPP transmembrane region" evidence="2">
    <location>
        <begin position="13"/>
        <end position="125"/>
    </location>
</feature>
<evidence type="ECO:0000256" key="1">
    <source>
        <dbReference type="SAM" id="Phobius"/>
    </source>
</evidence>
<name>A0A2R6A9P3_9ARCH</name>
<keyword evidence="1" id="KW-0812">Transmembrane</keyword>
<accession>A0A2R6A9P3</accession>